<evidence type="ECO:0008006" key="5">
    <source>
        <dbReference type="Google" id="ProtNLM"/>
    </source>
</evidence>
<dbReference type="EMBL" id="JAESIY010000012">
    <property type="protein sequence ID" value="MBL3658399.1"/>
    <property type="molecule type" value="Genomic_DNA"/>
</dbReference>
<reference evidence="3" key="1">
    <citation type="submission" date="2021-01" db="EMBL/GenBank/DDBJ databases">
        <title>Fulvivirga kasyanovii gen. nov., sp nov., a novel member of the phylum Bacteroidetes isolated from seawater in a mussel farm.</title>
        <authorList>
            <person name="Zhao L.-H."/>
            <person name="Wang Z.-J."/>
        </authorList>
    </citation>
    <scope>NUCLEOTIDE SEQUENCE</scope>
    <source>
        <strain evidence="3">2943</strain>
    </source>
</reference>
<evidence type="ECO:0000313" key="3">
    <source>
        <dbReference type="EMBL" id="MBL3658399.1"/>
    </source>
</evidence>
<evidence type="ECO:0000256" key="2">
    <source>
        <dbReference type="SAM" id="SignalP"/>
    </source>
</evidence>
<evidence type="ECO:0000256" key="1">
    <source>
        <dbReference type="SAM" id="MobiDB-lite"/>
    </source>
</evidence>
<dbReference type="AlphaFoldDB" id="A0A937FCS1"/>
<protein>
    <recommendedName>
        <fullName evidence="5">Secreted protein</fullName>
    </recommendedName>
</protein>
<dbReference type="Proteomes" id="UP000659388">
    <property type="component" value="Unassembled WGS sequence"/>
</dbReference>
<accession>A0A937FCS1</accession>
<dbReference type="RefSeq" id="WP_202246191.1">
    <property type="nucleotide sequence ID" value="NZ_JAESIY010000012.1"/>
</dbReference>
<feature type="signal peptide" evidence="2">
    <location>
        <begin position="1"/>
        <end position="21"/>
    </location>
</feature>
<feature type="chain" id="PRO_5037555955" description="Secreted protein" evidence="2">
    <location>
        <begin position="22"/>
        <end position="46"/>
    </location>
</feature>
<gene>
    <name evidence="3" type="ORF">JL102_19765</name>
</gene>
<feature type="region of interest" description="Disordered" evidence="1">
    <location>
        <begin position="26"/>
        <end position="46"/>
    </location>
</feature>
<organism evidence="3 4">
    <name type="scientific">Fulvivirga sediminis</name>
    <dbReference type="NCBI Taxonomy" id="2803949"/>
    <lineage>
        <taxon>Bacteria</taxon>
        <taxon>Pseudomonadati</taxon>
        <taxon>Bacteroidota</taxon>
        <taxon>Cytophagia</taxon>
        <taxon>Cytophagales</taxon>
        <taxon>Fulvivirgaceae</taxon>
        <taxon>Fulvivirga</taxon>
    </lineage>
</organism>
<keyword evidence="2" id="KW-0732">Signal</keyword>
<name>A0A937FCS1_9BACT</name>
<dbReference type="PROSITE" id="PS51257">
    <property type="entry name" value="PROKAR_LIPOPROTEIN"/>
    <property type="match status" value="1"/>
</dbReference>
<evidence type="ECO:0000313" key="4">
    <source>
        <dbReference type="Proteomes" id="UP000659388"/>
    </source>
</evidence>
<sequence>MKIVKLISLLFILGVFLSATSCQDPYDEITHDTEPGGGTEQIGPRD</sequence>
<keyword evidence="4" id="KW-1185">Reference proteome</keyword>
<comment type="caution">
    <text evidence="3">The sequence shown here is derived from an EMBL/GenBank/DDBJ whole genome shotgun (WGS) entry which is preliminary data.</text>
</comment>
<proteinExistence type="predicted"/>